<dbReference type="EMBL" id="RYYR01000042">
    <property type="protein sequence ID" value="RUL47228.1"/>
    <property type="molecule type" value="Genomic_DNA"/>
</dbReference>
<organism evidence="1 2">
    <name type="scientific">Lysinibacillus antri</name>
    <dbReference type="NCBI Taxonomy" id="2498145"/>
    <lineage>
        <taxon>Bacteria</taxon>
        <taxon>Bacillati</taxon>
        <taxon>Bacillota</taxon>
        <taxon>Bacilli</taxon>
        <taxon>Bacillales</taxon>
        <taxon>Bacillaceae</taxon>
        <taxon>Lysinibacillus</taxon>
    </lineage>
</organism>
<evidence type="ECO:0008006" key="3">
    <source>
        <dbReference type="Google" id="ProtNLM"/>
    </source>
</evidence>
<dbReference type="RefSeq" id="WP_126660707.1">
    <property type="nucleotide sequence ID" value="NZ_RYYR01000042.1"/>
</dbReference>
<sequence>MELGWSYPRRREIIDRLLNGVTVDQNKYPLEFQNERKFFPIFKVDIGMPKYRLANGRTQDMQEQYYTAHNLPDDFFERDLELKDAHEAQHEILKTQLKFRGLDLIDYFQKHEQTEPLILDNNGFVVNGNRRLCSMRELHQKDLDEGTLPTKFSHVEVIILPPCSEEDILILEGKLQITEDIKADYNWTAEGCMYRSLRDKKHFTTEKIASIYDKKKDFIEDLLLLLTYVDQYLESRNQAKQYHLIQDDTKFAFEAIVKGRRKLDDEDKKDIFQTISFSVIDHRLPGMGIIYRFIPKIADNIDTIIEKAQEEFPLEEHLTMDGDDLDDGLLGGSNFEEDLINLAQTIDKEENRENIVQIAKDVIDAEDDRKQRYTVIQKIQRANTLLQDAINMLDDNTERDGIELQLESIEAHVAELKEKL</sequence>
<keyword evidence="2" id="KW-1185">Reference proteome</keyword>
<accession>A0A432L7F0</accession>
<evidence type="ECO:0000313" key="2">
    <source>
        <dbReference type="Proteomes" id="UP000287910"/>
    </source>
</evidence>
<reference evidence="1 2" key="1">
    <citation type="submission" date="2018-12" db="EMBL/GenBank/DDBJ databases">
        <title>Lysinibacillus antri sp. nov., isolated from a cave soil.</title>
        <authorList>
            <person name="Narsing Rao M.P."/>
            <person name="Zhang H."/>
            <person name="Dong Z.-Y."/>
            <person name="Niu X.-K."/>
            <person name="Zhang K."/>
            <person name="Fang B.-Z."/>
            <person name="Kang Y.-Q."/>
            <person name="Xiao M."/>
            <person name="Li W.-J."/>
        </authorList>
    </citation>
    <scope>NUCLEOTIDE SEQUENCE [LARGE SCALE GENOMIC DNA]</scope>
    <source>
        <strain evidence="1 2">SYSU K30002</strain>
    </source>
</reference>
<evidence type="ECO:0000313" key="1">
    <source>
        <dbReference type="EMBL" id="RUL47228.1"/>
    </source>
</evidence>
<name>A0A432L7F0_9BACI</name>
<gene>
    <name evidence="1" type="ORF">EK386_18745</name>
</gene>
<dbReference type="Proteomes" id="UP000287910">
    <property type="component" value="Unassembled WGS sequence"/>
</dbReference>
<proteinExistence type="predicted"/>
<dbReference type="AlphaFoldDB" id="A0A432L7F0"/>
<comment type="caution">
    <text evidence="1">The sequence shown here is derived from an EMBL/GenBank/DDBJ whole genome shotgun (WGS) entry which is preliminary data.</text>
</comment>
<protein>
    <recommendedName>
        <fullName evidence="3">ParB/Sulfiredoxin domain-containing protein</fullName>
    </recommendedName>
</protein>